<keyword evidence="4" id="KW-0997">Cell inner membrane</keyword>
<dbReference type="GO" id="GO:0005886">
    <property type="term" value="C:plasma membrane"/>
    <property type="evidence" value="ECO:0007669"/>
    <property type="project" value="UniProtKB-SubCell"/>
</dbReference>
<evidence type="ECO:0000256" key="8">
    <source>
        <dbReference type="RuleBase" id="RU363032"/>
    </source>
</evidence>
<evidence type="ECO:0000256" key="3">
    <source>
        <dbReference type="ARBA" id="ARBA00022475"/>
    </source>
</evidence>
<proteinExistence type="inferred from homology"/>
<dbReference type="PANTHER" id="PTHR43357:SF4">
    <property type="entry name" value="INNER MEMBRANE ABC TRANSPORTER PERMEASE PROTEIN YDCV"/>
    <property type="match status" value="1"/>
</dbReference>
<gene>
    <name evidence="11" type="ORF">SAMN04488133_1480</name>
</gene>
<evidence type="ECO:0000256" key="4">
    <source>
        <dbReference type="ARBA" id="ARBA00022519"/>
    </source>
</evidence>
<dbReference type="Gene3D" id="1.10.3720.10">
    <property type="entry name" value="MetI-like"/>
    <property type="match status" value="2"/>
</dbReference>
<sequence>MSGPRRGSDSSPASDGDAGSDASGPRDAGGDDRANVACDDGADGDAHGDTDGADGSDDTGVVSASFRDVVSTAWTRLSGVRARARSVGHRIERHALGLAAAATAAVLLVVFYYPVATVFVDAVFVDGRPTIEPILSVLSSRFYLVDIFGFTAYQALLSTVASVLLGLPGAWVLARFEFRGRETLRSLTILPFVMPSIMVAIGFVATFGQNGTLNAVLGAVGLPPVDLLFTLEAIVVAHAFYNAPLVARVTTAAWESVDASAVETARSLGASPTRAFRDVVLPQLLPAVAIGATLTFVFTFASFPIVLALGGFQLATVEVFIYSRIQNLAYAEAAALAVVETAISIGLTYWYLRYEGRNRGSGQGARPQPRRTLWPEAWTAREIGTRVGIAAYGVVVLAVFVGPIASMVLASLTGPEGGVTLEHYLFLLERQQTGASYQVRPLPAIANSLRFGIGTLLVAVPMGVALAVLTTREFRGRAAVDALAMAPLAVSGIVVGLGLLRGLVFGVEAFGTRIQVTGALAVVAAHAVGAYPFVTRNVAPLLGNLDPRLVESARSLGATRVRALVDVELPLVAAGVVAGAAFAFAISIGEFDSTVVLAEGSTSYTMPVAVERYLGRRLGPATAMGCVLLAVTSLSFVIIERFGGRYGGRGGF</sequence>
<feature type="transmembrane region" description="Helical" evidence="8">
    <location>
        <begin position="186"/>
        <end position="207"/>
    </location>
</feature>
<feature type="transmembrane region" description="Helical" evidence="8">
    <location>
        <begin position="516"/>
        <end position="534"/>
    </location>
</feature>
<dbReference type="EMBL" id="FNVN01000001">
    <property type="protein sequence ID" value="SEG06220.1"/>
    <property type="molecule type" value="Genomic_DNA"/>
</dbReference>
<dbReference type="Pfam" id="PF00528">
    <property type="entry name" value="BPD_transp_1"/>
    <property type="match status" value="2"/>
</dbReference>
<feature type="transmembrane region" description="Helical" evidence="8">
    <location>
        <begin position="329"/>
        <end position="352"/>
    </location>
</feature>
<feature type="transmembrane region" description="Helical" evidence="8">
    <location>
        <begin position="284"/>
        <end position="309"/>
    </location>
</feature>
<accession>A0A1H5X499</accession>
<evidence type="ECO:0000256" key="5">
    <source>
        <dbReference type="ARBA" id="ARBA00022692"/>
    </source>
</evidence>
<feature type="transmembrane region" description="Helical" evidence="8">
    <location>
        <begin position="95"/>
        <end position="115"/>
    </location>
</feature>
<keyword evidence="2 8" id="KW-0813">Transport</keyword>
<dbReference type="GO" id="GO:0055085">
    <property type="term" value="P:transmembrane transport"/>
    <property type="evidence" value="ECO:0007669"/>
    <property type="project" value="InterPro"/>
</dbReference>
<protein>
    <submittedName>
        <fullName evidence="11">Thiamine transport system permease protein</fullName>
    </submittedName>
</protein>
<dbReference type="SUPFAM" id="SSF161098">
    <property type="entry name" value="MetI-like"/>
    <property type="match status" value="2"/>
</dbReference>
<feature type="domain" description="ABC transmembrane type-1" evidence="10">
    <location>
        <begin position="445"/>
        <end position="639"/>
    </location>
</feature>
<evidence type="ECO:0000313" key="12">
    <source>
        <dbReference type="Proteomes" id="UP000236740"/>
    </source>
</evidence>
<keyword evidence="12" id="KW-1185">Reference proteome</keyword>
<keyword evidence="3" id="KW-1003">Cell membrane</keyword>
<feature type="transmembrane region" description="Helical" evidence="8">
    <location>
        <begin position="621"/>
        <end position="639"/>
    </location>
</feature>
<evidence type="ECO:0000256" key="9">
    <source>
        <dbReference type="SAM" id="MobiDB-lite"/>
    </source>
</evidence>
<evidence type="ECO:0000259" key="10">
    <source>
        <dbReference type="PROSITE" id="PS50928"/>
    </source>
</evidence>
<evidence type="ECO:0000256" key="2">
    <source>
        <dbReference type="ARBA" id="ARBA00022448"/>
    </source>
</evidence>
<evidence type="ECO:0000313" key="11">
    <source>
        <dbReference type="EMBL" id="SEG06220.1"/>
    </source>
</evidence>
<dbReference type="PANTHER" id="PTHR43357">
    <property type="entry name" value="INNER MEMBRANE ABC TRANSPORTER PERMEASE PROTEIN YDCV"/>
    <property type="match status" value="1"/>
</dbReference>
<feature type="region of interest" description="Disordered" evidence="9">
    <location>
        <begin position="1"/>
        <end position="58"/>
    </location>
</feature>
<reference evidence="11 12" key="1">
    <citation type="submission" date="2016-10" db="EMBL/GenBank/DDBJ databases">
        <authorList>
            <person name="de Groot N.N."/>
        </authorList>
    </citation>
    <scope>NUCLEOTIDE SEQUENCE [LARGE SCALE GENOMIC DNA]</scope>
    <source>
        <strain evidence="11 12">CGMCC 1.10331</strain>
    </source>
</reference>
<dbReference type="PROSITE" id="PS50928">
    <property type="entry name" value="ABC_TM1"/>
    <property type="match status" value="2"/>
</dbReference>
<comment type="similarity">
    <text evidence="8">Belongs to the binding-protein-dependent transport system permease family.</text>
</comment>
<feature type="transmembrane region" description="Helical" evidence="8">
    <location>
        <begin position="569"/>
        <end position="588"/>
    </location>
</feature>
<evidence type="ECO:0000256" key="1">
    <source>
        <dbReference type="ARBA" id="ARBA00004429"/>
    </source>
</evidence>
<name>A0A1H5X499_9EURY</name>
<feature type="domain" description="ABC transmembrane type-1" evidence="10">
    <location>
        <begin position="148"/>
        <end position="351"/>
    </location>
</feature>
<feature type="compositionally biased region" description="Low complexity" evidence="9">
    <location>
        <begin position="1"/>
        <end position="26"/>
    </location>
</feature>
<dbReference type="Proteomes" id="UP000236740">
    <property type="component" value="Unassembled WGS sequence"/>
</dbReference>
<comment type="subcellular location">
    <subcellularLocation>
        <location evidence="1">Cell inner membrane</location>
        <topology evidence="1">Multi-pass membrane protein</topology>
    </subcellularLocation>
    <subcellularLocation>
        <location evidence="8">Cell membrane</location>
        <topology evidence="8">Multi-pass membrane protein</topology>
    </subcellularLocation>
</comment>
<dbReference type="CDD" id="cd06261">
    <property type="entry name" value="TM_PBP2"/>
    <property type="match status" value="2"/>
</dbReference>
<feature type="transmembrane region" description="Helical" evidence="8">
    <location>
        <begin position="451"/>
        <end position="470"/>
    </location>
</feature>
<feature type="transmembrane region" description="Helical" evidence="8">
    <location>
        <begin position="152"/>
        <end position="174"/>
    </location>
</feature>
<evidence type="ECO:0000256" key="7">
    <source>
        <dbReference type="ARBA" id="ARBA00023136"/>
    </source>
</evidence>
<feature type="transmembrane region" description="Helical" evidence="8">
    <location>
        <begin position="389"/>
        <end position="412"/>
    </location>
</feature>
<keyword evidence="5 8" id="KW-0812">Transmembrane</keyword>
<evidence type="ECO:0000256" key="6">
    <source>
        <dbReference type="ARBA" id="ARBA00022989"/>
    </source>
</evidence>
<dbReference type="InterPro" id="IPR000515">
    <property type="entry name" value="MetI-like"/>
</dbReference>
<dbReference type="InterPro" id="IPR035906">
    <property type="entry name" value="MetI-like_sf"/>
</dbReference>
<organism evidence="11 12">
    <name type="scientific">Halobellus limi</name>
    <dbReference type="NCBI Taxonomy" id="699433"/>
    <lineage>
        <taxon>Archaea</taxon>
        <taxon>Methanobacteriati</taxon>
        <taxon>Methanobacteriota</taxon>
        <taxon>Stenosarchaea group</taxon>
        <taxon>Halobacteria</taxon>
        <taxon>Halobacteriales</taxon>
        <taxon>Haloferacaceae</taxon>
        <taxon>Halobellus</taxon>
    </lineage>
</organism>
<feature type="transmembrane region" description="Helical" evidence="8">
    <location>
        <begin position="482"/>
        <end position="504"/>
    </location>
</feature>
<dbReference type="AlphaFoldDB" id="A0A1H5X499"/>
<keyword evidence="7 8" id="KW-0472">Membrane</keyword>
<feature type="transmembrane region" description="Helical" evidence="8">
    <location>
        <begin position="227"/>
        <end position="247"/>
    </location>
</feature>
<keyword evidence="6 8" id="KW-1133">Transmembrane helix</keyword>